<comment type="caution">
    <text evidence="1">The sequence shown here is derived from an EMBL/GenBank/DDBJ whole genome shotgun (WGS) entry which is preliminary data.</text>
</comment>
<dbReference type="PANTHER" id="PTHR16525">
    <property type="entry name" value="PROTEIN C12ORF4"/>
    <property type="match status" value="1"/>
</dbReference>
<reference evidence="1 2" key="1">
    <citation type="submission" date="2024-03" db="EMBL/GenBank/DDBJ databases">
        <title>The Acrasis kona genome and developmental transcriptomes reveal deep origins of eukaryotic multicellular pathways.</title>
        <authorList>
            <person name="Sheikh S."/>
            <person name="Fu C.-J."/>
            <person name="Brown M.W."/>
            <person name="Baldauf S.L."/>
        </authorList>
    </citation>
    <scope>NUCLEOTIDE SEQUENCE [LARGE SCALE GENOMIC DNA]</scope>
    <source>
        <strain evidence="1 2">ATCC MYA-3509</strain>
    </source>
</reference>
<dbReference type="Pfam" id="PF10154">
    <property type="entry name" value="Fy-3"/>
    <property type="match status" value="2"/>
</dbReference>
<dbReference type="AlphaFoldDB" id="A0AAW2YZB2"/>
<accession>A0AAW2YZB2</accession>
<sequence>MDHVKNEVETLNQNAVDDYFGQEGFFDIESEQHEDEQINSTLSFSEVYHKVFHSSPSSQLHLIKIEQQMNIMYTDAIKKRDVEVEDVRMLQAREMERMCDYGPSNSNLPQLVHSHVAQIQKLESKHATSLMTLKQDFKKQFQKFVFDLYDDKLDEEHINVADDINEDVIRRELVNTEGIITINDVIPNNKQESKYKYMSTLWNYFGNRNQPQHVDDFEVVPHPASTFTPFASSKHTIFRVTVPRFLIHVAYDSPSILSKSKVFANETDELIFRSRERRQMTGSVGARAFISNCYALVDETNHVKNFAWTTRGYDHIQHDAMETCAPELHFDDLEDQVKQAQDVIKTNVQIGNHFVTCHSNLHYVHLMYHIITQEPKSSQDIYETEVTLDESKTSDYDLIMNGYESAFDSMRDCGVRGLSLSLPIITTQRHPKTKQLRKVRNQTLYSGDELLFQLQDILNIIKKKSLVLEDIFLFLPNNPKHSSGNFYKQLEFLIRDNFQNPDDAMDPAEVIVLSDTMSHRPTSGDVPH</sequence>
<dbReference type="EMBL" id="JAOPGA020000821">
    <property type="protein sequence ID" value="KAL0482153.1"/>
    <property type="molecule type" value="Genomic_DNA"/>
</dbReference>
<name>A0AAW2YZB2_9EUKA</name>
<gene>
    <name evidence="1" type="ORF">AKO1_013331</name>
</gene>
<keyword evidence="2" id="KW-1185">Reference proteome</keyword>
<dbReference type="InterPro" id="IPR019311">
    <property type="entry name" value="Fy-3"/>
</dbReference>
<protein>
    <submittedName>
        <fullName evidence="1">Uncharacterized protein</fullName>
    </submittedName>
</protein>
<dbReference type="PANTHER" id="PTHR16525:SF0">
    <property type="entry name" value="PROTEIN C12ORF4"/>
    <property type="match status" value="1"/>
</dbReference>
<organism evidence="1 2">
    <name type="scientific">Acrasis kona</name>
    <dbReference type="NCBI Taxonomy" id="1008807"/>
    <lineage>
        <taxon>Eukaryota</taxon>
        <taxon>Discoba</taxon>
        <taxon>Heterolobosea</taxon>
        <taxon>Tetramitia</taxon>
        <taxon>Eutetramitia</taxon>
        <taxon>Acrasidae</taxon>
        <taxon>Acrasis</taxon>
    </lineage>
</organism>
<dbReference type="Proteomes" id="UP001431209">
    <property type="component" value="Unassembled WGS sequence"/>
</dbReference>
<dbReference type="GO" id="GO:0005737">
    <property type="term" value="C:cytoplasm"/>
    <property type="evidence" value="ECO:0007669"/>
    <property type="project" value="TreeGrafter"/>
</dbReference>
<evidence type="ECO:0000313" key="2">
    <source>
        <dbReference type="Proteomes" id="UP001431209"/>
    </source>
</evidence>
<proteinExistence type="predicted"/>
<evidence type="ECO:0000313" key="1">
    <source>
        <dbReference type="EMBL" id="KAL0482153.1"/>
    </source>
</evidence>